<protein>
    <submittedName>
        <fullName evidence="9">ABC transporter permease</fullName>
    </submittedName>
</protein>
<dbReference type="Gene3D" id="1.10.3720.10">
    <property type="entry name" value="MetI-like"/>
    <property type="match status" value="1"/>
</dbReference>
<organism evidence="9 10">
    <name type="scientific">Mycolicibacterium septicum DSM 44393</name>
    <dbReference type="NCBI Taxonomy" id="1341646"/>
    <lineage>
        <taxon>Bacteria</taxon>
        <taxon>Bacillati</taxon>
        <taxon>Actinomycetota</taxon>
        <taxon>Actinomycetes</taxon>
        <taxon>Mycobacteriales</taxon>
        <taxon>Mycobacteriaceae</taxon>
        <taxon>Mycolicibacterium</taxon>
    </lineage>
</organism>
<dbReference type="Pfam" id="PF00528">
    <property type="entry name" value="BPD_transp_1"/>
    <property type="match status" value="1"/>
</dbReference>
<dbReference type="GO" id="GO:0055085">
    <property type="term" value="P:transmembrane transport"/>
    <property type="evidence" value="ECO:0007669"/>
    <property type="project" value="InterPro"/>
</dbReference>
<keyword evidence="4 7" id="KW-0812">Transmembrane</keyword>
<comment type="similarity">
    <text evidence="7">Belongs to the binding-protein-dependent transport system permease family.</text>
</comment>
<proteinExistence type="inferred from homology"/>
<evidence type="ECO:0000313" key="9">
    <source>
        <dbReference type="EMBL" id="NKZ14760.1"/>
    </source>
</evidence>
<dbReference type="PANTHER" id="PTHR30151:SF0">
    <property type="entry name" value="ABC TRANSPORTER PERMEASE PROTEIN MJ0413-RELATED"/>
    <property type="match status" value="1"/>
</dbReference>
<dbReference type="GO" id="GO:0005886">
    <property type="term" value="C:plasma membrane"/>
    <property type="evidence" value="ECO:0007669"/>
    <property type="project" value="UniProtKB-SubCell"/>
</dbReference>
<evidence type="ECO:0000256" key="4">
    <source>
        <dbReference type="ARBA" id="ARBA00022692"/>
    </source>
</evidence>
<keyword evidence="3" id="KW-1003">Cell membrane</keyword>
<evidence type="ECO:0000256" key="1">
    <source>
        <dbReference type="ARBA" id="ARBA00004651"/>
    </source>
</evidence>
<evidence type="ECO:0000256" key="2">
    <source>
        <dbReference type="ARBA" id="ARBA00022448"/>
    </source>
</evidence>
<feature type="transmembrane region" description="Helical" evidence="7">
    <location>
        <begin position="91"/>
        <end position="110"/>
    </location>
</feature>
<dbReference type="SUPFAM" id="SSF161098">
    <property type="entry name" value="MetI-like"/>
    <property type="match status" value="1"/>
</dbReference>
<comment type="caution">
    <text evidence="9">The sequence shown here is derived from an EMBL/GenBank/DDBJ whole genome shotgun (WGS) entry which is preliminary data.</text>
</comment>
<reference evidence="9 10" key="1">
    <citation type="submission" date="2020-04" db="EMBL/GenBank/DDBJ databases">
        <title>MicrobeNet Type strains.</title>
        <authorList>
            <person name="Nicholson A.C."/>
        </authorList>
    </citation>
    <scope>NUCLEOTIDE SEQUENCE [LARGE SCALE GENOMIC DNA]</scope>
    <source>
        <strain evidence="9 10">ATCC 700731</strain>
    </source>
</reference>
<dbReference type="Proteomes" id="UP000518188">
    <property type="component" value="Unassembled WGS sequence"/>
</dbReference>
<name>A0A7X6MTQ9_9MYCO</name>
<feature type="transmembrane region" description="Helical" evidence="7">
    <location>
        <begin position="122"/>
        <end position="143"/>
    </location>
</feature>
<dbReference type="CDD" id="cd06261">
    <property type="entry name" value="TM_PBP2"/>
    <property type="match status" value="1"/>
</dbReference>
<evidence type="ECO:0000256" key="3">
    <source>
        <dbReference type="ARBA" id="ARBA00022475"/>
    </source>
</evidence>
<sequence length="279" mass="29092">MTAGLAVRTPAASAGRYPGPARVRSAFARLGVLGWTVAGLGIAAALWSLVVATGRFPRQLFPSVPEILAAGHTLWTEGLLADDIVASLRRAAVGFAIGAATGIVVAVFTATTKAGRNLLQPVLRVFSPIPTIGLVPLAILWFGLGENSKLLVIALGVFVPVWINSHSGLASTPVDYLKAARCLGAGRWQTLSKVVLPEAAPDIASGLRVGAAMAFVLIVVAEMTGTTAGIGYRISQAQLFSQADRLIFCLIILGIVGALCDLLVASVTSPFTRWAQEER</sequence>
<gene>
    <name evidence="9" type="ORF">HGA11_27630</name>
</gene>
<evidence type="ECO:0000256" key="7">
    <source>
        <dbReference type="RuleBase" id="RU363032"/>
    </source>
</evidence>
<comment type="subcellular location">
    <subcellularLocation>
        <location evidence="1 7">Cell membrane</location>
        <topology evidence="1 7">Multi-pass membrane protein</topology>
    </subcellularLocation>
</comment>
<evidence type="ECO:0000259" key="8">
    <source>
        <dbReference type="PROSITE" id="PS50928"/>
    </source>
</evidence>
<keyword evidence="2 7" id="KW-0813">Transport</keyword>
<feature type="domain" description="ABC transmembrane type-1" evidence="8">
    <location>
        <begin position="84"/>
        <end position="264"/>
    </location>
</feature>
<dbReference type="InterPro" id="IPR035906">
    <property type="entry name" value="MetI-like_sf"/>
</dbReference>
<dbReference type="PROSITE" id="PS50928">
    <property type="entry name" value="ABC_TM1"/>
    <property type="match status" value="1"/>
</dbReference>
<evidence type="ECO:0000313" key="10">
    <source>
        <dbReference type="Proteomes" id="UP000518188"/>
    </source>
</evidence>
<dbReference type="RefSeq" id="WP_044515324.1">
    <property type="nucleotide sequence ID" value="NZ_HG322951.1"/>
</dbReference>
<keyword evidence="5 7" id="KW-1133">Transmembrane helix</keyword>
<dbReference type="EMBL" id="JAAXPJ010000014">
    <property type="protein sequence ID" value="NKZ14760.1"/>
    <property type="molecule type" value="Genomic_DNA"/>
</dbReference>
<feature type="transmembrane region" description="Helical" evidence="7">
    <location>
        <begin position="32"/>
        <end position="52"/>
    </location>
</feature>
<evidence type="ECO:0000256" key="6">
    <source>
        <dbReference type="ARBA" id="ARBA00023136"/>
    </source>
</evidence>
<accession>A0A7X6MTQ9</accession>
<feature type="transmembrane region" description="Helical" evidence="7">
    <location>
        <begin position="211"/>
        <end position="234"/>
    </location>
</feature>
<dbReference type="AlphaFoldDB" id="A0A7X6MTQ9"/>
<feature type="transmembrane region" description="Helical" evidence="7">
    <location>
        <begin position="246"/>
        <end position="267"/>
    </location>
</feature>
<evidence type="ECO:0000256" key="5">
    <source>
        <dbReference type="ARBA" id="ARBA00022989"/>
    </source>
</evidence>
<dbReference type="InterPro" id="IPR000515">
    <property type="entry name" value="MetI-like"/>
</dbReference>
<dbReference type="PANTHER" id="PTHR30151">
    <property type="entry name" value="ALKANE SULFONATE ABC TRANSPORTER-RELATED, MEMBRANE SUBUNIT"/>
    <property type="match status" value="1"/>
</dbReference>
<keyword evidence="6 7" id="KW-0472">Membrane</keyword>